<dbReference type="AlphaFoldDB" id="A0AAW0C4B5"/>
<evidence type="ECO:0000256" key="1">
    <source>
        <dbReference type="SAM" id="MobiDB-lite"/>
    </source>
</evidence>
<sequence length="262" mass="28206">MPFSTSTTTSPTQTARSLARLHLKVPEGAQNNQFLVSSGLPSRSQARPADDGFSQSTWMHPRKAPRPAVGYRRVIDTSLAIGRRASPNNSACLTSPRATTDDSRTISTASLTTSKSTAAPNTAGMVFCKAAGTSSSTRGKSHLYETRRVATGLALAHSTSEPASTSSSSTPRPMKAKAEDTSSHRTDFGANRRHGVPVFADDIHVILGDVLRMETREEQDEKLLKEMLSGRVVGGGDRYKRVRMVPASGRVDASPEWMTTLF</sequence>
<gene>
    <name evidence="2" type="ORF">R3P38DRAFT_3264765</name>
</gene>
<keyword evidence="3" id="KW-1185">Reference proteome</keyword>
<evidence type="ECO:0000313" key="3">
    <source>
        <dbReference type="Proteomes" id="UP001362999"/>
    </source>
</evidence>
<reference evidence="2 3" key="1">
    <citation type="journal article" date="2024" name="J Genomics">
        <title>Draft genome sequencing and assembly of Favolaschia claudopus CIRM-BRFM 2984 isolated from oak limbs.</title>
        <authorList>
            <person name="Navarro D."/>
            <person name="Drula E."/>
            <person name="Chaduli D."/>
            <person name="Cazenave R."/>
            <person name="Ahrendt S."/>
            <person name="Wang J."/>
            <person name="Lipzen A."/>
            <person name="Daum C."/>
            <person name="Barry K."/>
            <person name="Grigoriev I.V."/>
            <person name="Favel A."/>
            <person name="Rosso M.N."/>
            <person name="Martin F."/>
        </authorList>
    </citation>
    <scope>NUCLEOTIDE SEQUENCE [LARGE SCALE GENOMIC DNA]</scope>
    <source>
        <strain evidence="2 3">CIRM-BRFM 2984</strain>
    </source>
</reference>
<comment type="caution">
    <text evidence="2">The sequence shown here is derived from an EMBL/GenBank/DDBJ whole genome shotgun (WGS) entry which is preliminary data.</text>
</comment>
<feature type="non-terminal residue" evidence="2">
    <location>
        <position position="1"/>
    </location>
</feature>
<feature type="compositionally biased region" description="Basic and acidic residues" evidence="1">
    <location>
        <begin position="176"/>
        <end position="187"/>
    </location>
</feature>
<protein>
    <submittedName>
        <fullName evidence="2">Uncharacterized protein</fullName>
    </submittedName>
</protein>
<accession>A0AAW0C4B5</accession>
<proteinExistence type="predicted"/>
<evidence type="ECO:0000313" key="2">
    <source>
        <dbReference type="EMBL" id="KAK7032761.1"/>
    </source>
</evidence>
<name>A0AAW0C4B5_9AGAR</name>
<feature type="region of interest" description="Disordered" evidence="1">
    <location>
        <begin position="87"/>
        <end position="106"/>
    </location>
</feature>
<feature type="region of interest" description="Disordered" evidence="1">
    <location>
        <begin position="35"/>
        <end position="65"/>
    </location>
</feature>
<feature type="compositionally biased region" description="Low complexity" evidence="1">
    <location>
        <begin position="158"/>
        <end position="173"/>
    </location>
</feature>
<feature type="region of interest" description="Disordered" evidence="1">
    <location>
        <begin position="155"/>
        <end position="192"/>
    </location>
</feature>
<feature type="compositionally biased region" description="Polar residues" evidence="1">
    <location>
        <begin position="87"/>
        <end position="98"/>
    </location>
</feature>
<feature type="compositionally biased region" description="Polar residues" evidence="1">
    <location>
        <begin position="35"/>
        <end position="45"/>
    </location>
</feature>
<dbReference type="Proteomes" id="UP001362999">
    <property type="component" value="Unassembled WGS sequence"/>
</dbReference>
<dbReference type="EMBL" id="JAWWNJ010000023">
    <property type="protein sequence ID" value="KAK7032761.1"/>
    <property type="molecule type" value="Genomic_DNA"/>
</dbReference>
<organism evidence="2 3">
    <name type="scientific">Favolaschia claudopus</name>
    <dbReference type="NCBI Taxonomy" id="2862362"/>
    <lineage>
        <taxon>Eukaryota</taxon>
        <taxon>Fungi</taxon>
        <taxon>Dikarya</taxon>
        <taxon>Basidiomycota</taxon>
        <taxon>Agaricomycotina</taxon>
        <taxon>Agaricomycetes</taxon>
        <taxon>Agaricomycetidae</taxon>
        <taxon>Agaricales</taxon>
        <taxon>Marasmiineae</taxon>
        <taxon>Mycenaceae</taxon>
        <taxon>Favolaschia</taxon>
    </lineage>
</organism>